<keyword evidence="1" id="KW-0285">Flavoprotein</keyword>
<dbReference type="Pfam" id="PF00724">
    <property type="entry name" value="Oxidored_FMN"/>
    <property type="match status" value="1"/>
</dbReference>
<dbReference type="PANTHER" id="PTHR43656">
    <property type="entry name" value="BINDING OXIDOREDUCTASE, PUTATIVE (AFU_ORTHOLOGUE AFUA_2G08260)-RELATED"/>
    <property type="match status" value="1"/>
</dbReference>
<keyword evidence="2" id="KW-0560">Oxidoreductase</keyword>
<proteinExistence type="predicted"/>
<reference evidence="4 5" key="1">
    <citation type="submission" date="2023-12" db="EMBL/GenBank/DDBJ databases">
        <title>novel species in genus Nocarida.</title>
        <authorList>
            <person name="Li Z."/>
        </authorList>
    </citation>
    <scope>NUCLEOTIDE SEQUENCE [LARGE SCALE GENOMIC DNA]</scope>
    <source>
        <strain evidence="4 5">CDC186</strain>
    </source>
</reference>
<dbReference type="RefSeq" id="WP_195080250.1">
    <property type="nucleotide sequence ID" value="NZ_JAYESH010000002.1"/>
</dbReference>
<feature type="domain" description="NADH:flavin oxidoreductase/NADH oxidase N-terminal" evidence="3">
    <location>
        <begin position="16"/>
        <end position="236"/>
    </location>
</feature>
<organism evidence="4 5">
    <name type="scientific">Nocardia implantans</name>
    <dbReference type="NCBI Taxonomy" id="3108168"/>
    <lineage>
        <taxon>Bacteria</taxon>
        <taxon>Bacillati</taxon>
        <taxon>Actinomycetota</taxon>
        <taxon>Actinomycetes</taxon>
        <taxon>Mycobacteriales</taxon>
        <taxon>Nocardiaceae</taxon>
        <taxon>Nocardia</taxon>
    </lineage>
</organism>
<gene>
    <name evidence="4" type="ORF">U3653_13465</name>
</gene>
<evidence type="ECO:0000313" key="5">
    <source>
        <dbReference type="Proteomes" id="UP001348098"/>
    </source>
</evidence>
<name>A0ABU6AUJ0_9NOCA</name>
<evidence type="ECO:0000313" key="4">
    <source>
        <dbReference type="EMBL" id="MEB3511031.1"/>
    </source>
</evidence>
<evidence type="ECO:0000259" key="3">
    <source>
        <dbReference type="Pfam" id="PF00724"/>
    </source>
</evidence>
<sequence>MTAAPATPPARPDPLAPASLGPVRLRNRIIKSATFEGVTTDALVTDALIDFHVAVGEGGVGMTTVAYLAVSPEGRTERDQIYWRPEALPGLRKLTDAVHATGAAISAQIGHAGPVANSRSTGLPSLAPSTRPNPLSMSLDRAATEDDIHRIIDAHAQATRHAIEVGFDAVEVHLGHNYLASSFLSPKLNRRKDDWGRSLANRARLARLILRAVGEAADGRIAVLAKMNMADGVPGGLWLDESLTVAQMIERDGYVDALELTGGSSLLNPMYLFRGDVPVREMAETQRGLVKLGMKMFGSMVFRRYSYEPLYFRDYARQFRDELDMPLVLLGGVTDLAGMNAAMDDGFEFVAMARALLREPDLINRIQSESAKKSLCIHCNLCAASIFTGTRCPLASTGRPGSDTAPHALALPS</sequence>
<dbReference type="EMBL" id="JAYKYQ010000005">
    <property type="protein sequence ID" value="MEB3511031.1"/>
    <property type="molecule type" value="Genomic_DNA"/>
</dbReference>
<dbReference type="InterPro" id="IPR001155">
    <property type="entry name" value="OxRdtase_FMN_N"/>
</dbReference>
<dbReference type="PANTHER" id="PTHR43656:SF2">
    <property type="entry name" value="BINDING OXIDOREDUCTASE, PUTATIVE (AFU_ORTHOLOGUE AFUA_2G08260)-RELATED"/>
    <property type="match status" value="1"/>
</dbReference>
<accession>A0ABU6AUJ0</accession>
<dbReference type="CDD" id="cd02803">
    <property type="entry name" value="OYE_like_FMN_family"/>
    <property type="match status" value="1"/>
</dbReference>
<comment type="caution">
    <text evidence="4">The sequence shown here is derived from an EMBL/GenBank/DDBJ whole genome shotgun (WGS) entry which is preliminary data.</text>
</comment>
<dbReference type="Gene3D" id="3.20.20.70">
    <property type="entry name" value="Aldolase class I"/>
    <property type="match status" value="1"/>
</dbReference>
<protein>
    <submittedName>
        <fullName evidence="4">NADH:flavin oxidoreductase</fullName>
    </submittedName>
</protein>
<dbReference type="SUPFAM" id="SSF51395">
    <property type="entry name" value="FMN-linked oxidoreductases"/>
    <property type="match status" value="1"/>
</dbReference>
<keyword evidence="5" id="KW-1185">Reference proteome</keyword>
<evidence type="ECO:0000256" key="2">
    <source>
        <dbReference type="ARBA" id="ARBA00023002"/>
    </source>
</evidence>
<dbReference type="InterPro" id="IPR013785">
    <property type="entry name" value="Aldolase_TIM"/>
</dbReference>
<dbReference type="Proteomes" id="UP001348098">
    <property type="component" value="Unassembled WGS sequence"/>
</dbReference>
<dbReference type="InterPro" id="IPR051799">
    <property type="entry name" value="NADH_flavin_oxidoreductase"/>
</dbReference>
<evidence type="ECO:0000256" key="1">
    <source>
        <dbReference type="ARBA" id="ARBA00022630"/>
    </source>
</evidence>